<dbReference type="SUPFAM" id="SSF53335">
    <property type="entry name" value="S-adenosyl-L-methionine-dependent methyltransferases"/>
    <property type="match status" value="1"/>
</dbReference>
<dbReference type="InterPro" id="IPR050750">
    <property type="entry name" value="C5-MTase"/>
</dbReference>
<dbReference type="InterPro" id="IPR001525">
    <property type="entry name" value="C5_MeTfrase"/>
</dbReference>
<dbReference type="PANTHER" id="PTHR46098">
    <property type="entry name" value="TRNA (CYTOSINE(38)-C(5))-METHYLTRANSFERASE"/>
    <property type="match status" value="1"/>
</dbReference>
<dbReference type="PROSITE" id="PS51679">
    <property type="entry name" value="SAM_MT_C5"/>
    <property type="match status" value="1"/>
</dbReference>
<keyword evidence="4 7" id="KW-0949">S-adenosyl-L-methionine</keyword>
<gene>
    <name evidence="8" type="ORF">SAMN05444581_105114</name>
</gene>
<dbReference type="Pfam" id="PF00145">
    <property type="entry name" value="DNA_methylase"/>
    <property type="match status" value="1"/>
</dbReference>
<evidence type="ECO:0000256" key="7">
    <source>
        <dbReference type="PROSITE-ProRule" id="PRU01016"/>
    </source>
</evidence>
<dbReference type="EMBL" id="FOSN01000005">
    <property type="protein sequence ID" value="SFK28584.1"/>
    <property type="molecule type" value="Genomic_DNA"/>
</dbReference>
<dbReference type="EC" id="2.1.1.37" evidence="1"/>
<sequence length="395" mass="42814">MARAGLGPRWTCLFANDFDARKGVAYRLNWGARELHTKDIAEIKTSDLPADPAQLAWASFPCQDLSLAGAGAGLKGERSGTFYAFWALMESLIAEGRAPDIIVLENVGGALTSHGGRDFTIICDRLNAGGYSYGALIVDAALFVPQSRPRLFFVCVRKGLGAPQGLIMSRGLMAAPSIWHPANLQKAYCGLPERLKGSWIWWSPPAPPRRNSILADLIEEEPLGVRWRSEAETVQLLSLMSAVNLQKVEMAKAESRRAGHRVAGCVYKRTRVDPGGAKIQRAEVRFDDIAGCLRTPAGGSSRQSIIIVEADNVRSRLMSARETARLMGLPDDYILPGTYNEAYHLTGDGVVVPVVRHLAEHLLEPILEAILEAKTSSASPVAHLNKASKGLTPAT</sequence>
<dbReference type="GO" id="GO:0032259">
    <property type="term" value="P:methylation"/>
    <property type="evidence" value="ECO:0007669"/>
    <property type="project" value="UniProtKB-KW"/>
</dbReference>
<dbReference type="STRING" id="1612308.SAMN05444581_105114"/>
<name>A0A1I3Y9P5_9HYPH</name>
<accession>A0A1I3Y9P5</accession>
<dbReference type="Gene3D" id="3.90.120.10">
    <property type="entry name" value="DNA Methylase, subunit A, domain 2"/>
    <property type="match status" value="1"/>
</dbReference>
<dbReference type="GO" id="GO:0009307">
    <property type="term" value="P:DNA restriction-modification system"/>
    <property type="evidence" value="ECO:0007669"/>
    <property type="project" value="UniProtKB-KW"/>
</dbReference>
<evidence type="ECO:0000313" key="8">
    <source>
        <dbReference type="EMBL" id="SFK28584.1"/>
    </source>
</evidence>
<keyword evidence="2 7" id="KW-0489">Methyltransferase</keyword>
<evidence type="ECO:0000256" key="5">
    <source>
        <dbReference type="ARBA" id="ARBA00022747"/>
    </source>
</evidence>
<dbReference type="GO" id="GO:0003886">
    <property type="term" value="F:DNA (cytosine-5-)-methyltransferase activity"/>
    <property type="evidence" value="ECO:0007669"/>
    <property type="project" value="UniProtKB-EC"/>
</dbReference>
<dbReference type="PANTHER" id="PTHR46098:SF1">
    <property type="entry name" value="TRNA (CYTOSINE(38)-C(5))-METHYLTRANSFERASE"/>
    <property type="match status" value="1"/>
</dbReference>
<dbReference type="REBASE" id="204528">
    <property type="entry name" value="M.MpaNE2ORF105114P"/>
</dbReference>
<dbReference type="Proteomes" id="UP000198755">
    <property type="component" value="Unassembled WGS sequence"/>
</dbReference>
<organism evidence="8 9">
    <name type="scientific">Methylocapsa palsarum</name>
    <dbReference type="NCBI Taxonomy" id="1612308"/>
    <lineage>
        <taxon>Bacteria</taxon>
        <taxon>Pseudomonadati</taxon>
        <taxon>Pseudomonadota</taxon>
        <taxon>Alphaproteobacteria</taxon>
        <taxon>Hyphomicrobiales</taxon>
        <taxon>Beijerinckiaceae</taxon>
        <taxon>Methylocapsa</taxon>
    </lineage>
</organism>
<keyword evidence="3 7" id="KW-0808">Transferase</keyword>
<evidence type="ECO:0000256" key="4">
    <source>
        <dbReference type="ARBA" id="ARBA00022691"/>
    </source>
</evidence>
<evidence type="ECO:0000256" key="2">
    <source>
        <dbReference type="ARBA" id="ARBA00022603"/>
    </source>
</evidence>
<proteinExistence type="inferred from homology"/>
<feature type="active site" evidence="7">
    <location>
        <position position="62"/>
    </location>
</feature>
<dbReference type="Gene3D" id="3.40.50.150">
    <property type="entry name" value="Vaccinia Virus protein VP39"/>
    <property type="match status" value="1"/>
</dbReference>
<evidence type="ECO:0000313" key="9">
    <source>
        <dbReference type="Proteomes" id="UP000198755"/>
    </source>
</evidence>
<evidence type="ECO:0000256" key="1">
    <source>
        <dbReference type="ARBA" id="ARBA00011975"/>
    </source>
</evidence>
<dbReference type="NCBIfam" id="TIGR00675">
    <property type="entry name" value="dcm"/>
    <property type="match status" value="1"/>
</dbReference>
<keyword evidence="9" id="KW-1185">Reference proteome</keyword>
<dbReference type="AlphaFoldDB" id="A0A1I3Y9P5"/>
<protein>
    <recommendedName>
        <fullName evidence="1">DNA (cytosine-5-)-methyltransferase</fullName>
        <ecNumber evidence="1">2.1.1.37</ecNumber>
    </recommendedName>
</protein>
<comment type="similarity">
    <text evidence="7">Belongs to the class I-like SAM-binding methyltransferase superfamily. C5-methyltransferase family.</text>
</comment>
<comment type="catalytic activity">
    <reaction evidence="6">
        <text>a 2'-deoxycytidine in DNA + S-adenosyl-L-methionine = a 5-methyl-2'-deoxycytidine in DNA + S-adenosyl-L-homocysteine + H(+)</text>
        <dbReference type="Rhea" id="RHEA:13681"/>
        <dbReference type="Rhea" id="RHEA-COMP:11369"/>
        <dbReference type="Rhea" id="RHEA-COMP:11370"/>
        <dbReference type="ChEBI" id="CHEBI:15378"/>
        <dbReference type="ChEBI" id="CHEBI:57856"/>
        <dbReference type="ChEBI" id="CHEBI:59789"/>
        <dbReference type="ChEBI" id="CHEBI:85452"/>
        <dbReference type="ChEBI" id="CHEBI:85454"/>
        <dbReference type="EC" id="2.1.1.37"/>
    </reaction>
</comment>
<reference evidence="8 9" key="1">
    <citation type="submission" date="2016-10" db="EMBL/GenBank/DDBJ databases">
        <authorList>
            <person name="de Groot N.N."/>
        </authorList>
    </citation>
    <scope>NUCLEOTIDE SEQUENCE [LARGE SCALE GENOMIC DNA]</scope>
    <source>
        <strain evidence="8 9">NE2</strain>
    </source>
</reference>
<keyword evidence="5" id="KW-0680">Restriction system</keyword>
<evidence type="ECO:0000256" key="6">
    <source>
        <dbReference type="ARBA" id="ARBA00047422"/>
    </source>
</evidence>
<dbReference type="InterPro" id="IPR029063">
    <property type="entry name" value="SAM-dependent_MTases_sf"/>
</dbReference>
<evidence type="ECO:0000256" key="3">
    <source>
        <dbReference type="ARBA" id="ARBA00022679"/>
    </source>
</evidence>